<gene>
    <name evidence="8" type="ORF">CALCODRAFT_440487</name>
</gene>
<dbReference type="GO" id="GO:0006567">
    <property type="term" value="P:L-threonine catabolic process"/>
    <property type="evidence" value="ECO:0007669"/>
    <property type="project" value="TreeGrafter"/>
</dbReference>
<dbReference type="InParanoid" id="A0A165DN24"/>
<organism evidence="8 9">
    <name type="scientific">Calocera cornea HHB12733</name>
    <dbReference type="NCBI Taxonomy" id="1353952"/>
    <lineage>
        <taxon>Eukaryota</taxon>
        <taxon>Fungi</taxon>
        <taxon>Dikarya</taxon>
        <taxon>Basidiomycota</taxon>
        <taxon>Agaricomycotina</taxon>
        <taxon>Dacrymycetes</taxon>
        <taxon>Dacrymycetales</taxon>
        <taxon>Dacrymycetaceae</taxon>
        <taxon>Calocera</taxon>
    </lineage>
</organism>
<dbReference type="STRING" id="1353952.A0A165DN24"/>
<evidence type="ECO:0000259" key="7">
    <source>
        <dbReference type="Pfam" id="PF00291"/>
    </source>
</evidence>
<evidence type="ECO:0000256" key="2">
    <source>
        <dbReference type="ARBA" id="ARBA00010869"/>
    </source>
</evidence>
<reference evidence="8 9" key="1">
    <citation type="journal article" date="2016" name="Mol. Biol. Evol.">
        <title>Comparative Genomics of Early-Diverging Mushroom-Forming Fungi Provides Insights into the Origins of Lignocellulose Decay Capabilities.</title>
        <authorList>
            <person name="Nagy L.G."/>
            <person name="Riley R."/>
            <person name="Tritt A."/>
            <person name="Adam C."/>
            <person name="Daum C."/>
            <person name="Floudas D."/>
            <person name="Sun H."/>
            <person name="Yadav J.S."/>
            <person name="Pangilinan J."/>
            <person name="Larsson K.H."/>
            <person name="Matsuura K."/>
            <person name="Barry K."/>
            <person name="Labutti K."/>
            <person name="Kuo R."/>
            <person name="Ohm R.A."/>
            <person name="Bhattacharya S.S."/>
            <person name="Shirouzu T."/>
            <person name="Yoshinaga Y."/>
            <person name="Martin F.M."/>
            <person name="Grigoriev I.V."/>
            <person name="Hibbett D.S."/>
        </authorList>
    </citation>
    <scope>NUCLEOTIDE SEQUENCE [LARGE SCALE GENOMIC DNA]</scope>
    <source>
        <strain evidence="8 9">HHB12733</strain>
    </source>
</reference>
<dbReference type="EMBL" id="KV424044">
    <property type="protein sequence ID" value="KZT53161.1"/>
    <property type="molecule type" value="Genomic_DNA"/>
</dbReference>
<dbReference type="GO" id="GO:0009097">
    <property type="term" value="P:isoleucine biosynthetic process"/>
    <property type="evidence" value="ECO:0007669"/>
    <property type="project" value="TreeGrafter"/>
</dbReference>
<dbReference type="GO" id="GO:0006565">
    <property type="term" value="P:L-serine catabolic process"/>
    <property type="evidence" value="ECO:0007669"/>
    <property type="project" value="TreeGrafter"/>
</dbReference>
<name>A0A165DN24_9BASI</name>
<evidence type="ECO:0000256" key="1">
    <source>
        <dbReference type="ARBA" id="ARBA00001933"/>
    </source>
</evidence>
<dbReference type="PANTHER" id="PTHR48078:SF2">
    <property type="entry name" value="CATABOLIC L-SERINE_THREONINE DEHYDRATASE"/>
    <property type="match status" value="1"/>
</dbReference>
<dbReference type="AlphaFoldDB" id="A0A165DN24"/>
<sequence>MPHTSPSSHLWLQTPLIYSSQISARLGCQVYLKLESLQPSQSYKYRGISLFAQHALAQHGAGVHLVAASGGNAGLAVAYAARHLGVKCTIFIPEGAKSVKPVLEREKAEVVVGGEAYIDALREADKVVASDPHAVMVPAYDDPLLWKGHSSMITELTSQLPANTPPPSAILCSVGGGGLLGGILTGVNTLSWRDTKLIALETEGADCFHQSMLQNPNFCSDDKRPSLAEGVTVKTDEKEGVRLVTLPRITSKAGSLGASSPSAGVVKMAVERGNVRCVTVRDEMGMAAGLLFLEEHKMLTELACSTTLVPAYSKPMFDALLPPVPGQDPAKRTVVFIVCGGVKISLHEVEEYEKLVHADTRGSEALIDAERWRHPEGL</sequence>
<dbReference type="SUPFAM" id="SSF53686">
    <property type="entry name" value="Tryptophan synthase beta subunit-like PLP-dependent enzymes"/>
    <property type="match status" value="1"/>
</dbReference>
<dbReference type="OrthoDB" id="7773036at2759"/>
<evidence type="ECO:0000256" key="4">
    <source>
        <dbReference type="ARBA" id="ARBA00022898"/>
    </source>
</evidence>
<dbReference type="Proteomes" id="UP000076842">
    <property type="component" value="Unassembled WGS sequence"/>
</dbReference>
<keyword evidence="9" id="KW-1185">Reference proteome</keyword>
<comment type="catalytic activity">
    <reaction evidence="6">
        <text>L-serine = pyruvate + NH4(+)</text>
        <dbReference type="Rhea" id="RHEA:19169"/>
        <dbReference type="ChEBI" id="CHEBI:15361"/>
        <dbReference type="ChEBI" id="CHEBI:28938"/>
        <dbReference type="ChEBI" id="CHEBI:33384"/>
        <dbReference type="EC" id="4.3.1.17"/>
    </reaction>
</comment>
<dbReference type="GO" id="GO:0004794">
    <property type="term" value="F:threonine deaminase activity"/>
    <property type="evidence" value="ECO:0007669"/>
    <property type="project" value="TreeGrafter"/>
</dbReference>
<dbReference type="InterPro" id="IPR050147">
    <property type="entry name" value="Ser/Thr_Dehydratase"/>
</dbReference>
<keyword evidence="5" id="KW-0456">Lyase</keyword>
<comment type="similarity">
    <text evidence="2">Belongs to the serine/threonine dehydratase family.</text>
</comment>
<keyword evidence="4" id="KW-0663">Pyridoxal phosphate</keyword>
<dbReference type="EC" id="4.3.1.17" evidence="3"/>
<evidence type="ECO:0000256" key="3">
    <source>
        <dbReference type="ARBA" id="ARBA00012093"/>
    </source>
</evidence>
<feature type="domain" description="Tryptophan synthase beta chain-like PALP" evidence="7">
    <location>
        <begin position="12"/>
        <end position="340"/>
    </location>
</feature>
<evidence type="ECO:0000313" key="8">
    <source>
        <dbReference type="EMBL" id="KZT53161.1"/>
    </source>
</evidence>
<evidence type="ECO:0000313" key="9">
    <source>
        <dbReference type="Proteomes" id="UP000076842"/>
    </source>
</evidence>
<dbReference type="PANTHER" id="PTHR48078">
    <property type="entry name" value="THREONINE DEHYDRATASE, MITOCHONDRIAL-RELATED"/>
    <property type="match status" value="1"/>
</dbReference>
<accession>A0A165DN24</accession>
<dbReference type="GO" id="GO:0003941">
    <property type="term" value="F:L-serine ammonia-lyase activity"/>
    <property type="evidence" value="ECO:0007669"/>
    <property type="project" value="UniProtKB-EC"/>
</dbReference>
<proteinExistence type="inferred from homology"/>
<dbReference type="InterPro" id="IPR036052">
    <property type="entry name" value="TrpB-like_PALP_sf"/>
</dbReference>
<evidence type="ECO:0000256" key="6">
    <source>
        <dbReference type="ARBA" id="ARBA00049406"/>
    </source>
</evidence>
<evidence type="ECO:0000256" key="5">
    <source>
        <dbReference type="ARBA" id="ARBA00023239"/>
    </source>
</evidence>
<dbReference type="InterPro" id="IPR001926">
    <property type="entry name" value="TrpB-like_PALP"/>
</dbReference>
<protein>
    <recommendedName>
        <fullName evidence="3">L-serine ammonia-lyase</fullName>
        <ecNumber evidence="3">4.3.1.17</ecNumber>
    </recommendedName>
</protein>
<dbReference type="Pfam" id="PF00291">
    <property type="entry name" value="PALP"/>
    <property type="match status" value="1"/>
</dbReference>
<dbReference type="Gene3D" id="3.40.50.1100">
    <property type="match status" value="2"/>
</dbReference>
<comment type="cofactor">
    <cofactor evidence="1">
        <name>pyridoxal 5'-phosphate</name>
        <dbReference type="ChEBI" id="CHEBI:597326"/>
    </cofactor>
</comment>